<accession>A0A6J7B243</accession>
<evidence type="ECO:0000313" key="1">
    <source>
        <dbReference type="EMBL" id="CAB4839145.1"/>
    </source>
</evidence>
<proteinExistence type="predicted"/>
<dbReference type="EMBL" id="CAFARE010000072">
    <property type="protein sequence ID" value="CAB4839145.1"/>
    <property type="molecule type" value="Genomic_DNA"/>
</dbReference>
<dbReference type="AlphaFoldDB" id="A0A6J7B243"/>
<gene>
    <name evidence="1" type="ORF">UFOPK3232_01287</name>
</gene>
<organism evidence="1">
    <name type="scientific">freshwater metagenome</name>
    <dbReference type="NCBI Taxonomy" id="449393"/>
    <lineage>
        <taxon>unclassified sequences</taxon>
        <taxon>metagenomes</taxon>
        <taxon>ecological metagenomes</taxon>
    </lineage>
</organism>
<protein>
    <submittedName>
        <fullName evidence="1">Unannotated protein</fullName>
    </submittedName>
</protein>
<name>A0A6J7B243_9ZZZZ</name>
<reference evidence="1" key="1">
    <citation type="submission" date="2020-05" db="EMBL/GenBank/DDBJ databases">
        <authorList>
            <person name="Chiriac C."/>
            <person name="Salcher M."/>
            <person name="Ghai R."/>
            <person name="Kavagutti S V."/>
        </authorList>
    </citation>
    <scope>NUCLEOTIDE SEQUENCE</scope>
</reference>
<sequence>MYAGLTKRTDGNPAAEVLGTIAVKPNTAIAIAVLALAIFENRAFIFSLST</sequence>